<evidence type="ECO:0000313" key="4">
    <source>
        <dbReference type="Proteomes" id="UP001197974"/>
    </source>
</evidence>
<keyword evidence="2" id="KW-0732">Signal</keyword>
<feature type="signal peptide" evidence="2">
    <location>
        <begin position="1"/>
        <end position="22"/>
    </location>
</feature>
<dbReference type="EMBL" id="CP129013">
    <property type="protein sequence ID" value="WLR41255.1"/>
    <property type="molecule type" value="Genomic_DNA"/>
</dbReference>
<feature type="chain" id="PRO_5047195452" evidence="2">
    <location>
        <begin position="23"/>
        <end position="184"/>
    </location>
</feature>
<keyword evidence="1" id="KW-0812">Transmembrane</keyword>
<keyword evidence="1" id="KW-0472">Membrane</keyword>
<proteinExistence type="predicted"/>
<keyword evidence="4" id="KW-1185">Reference proteome</keyword>
<gene>
    <name evidence="3" type="ORF">LC087_09905</name>
</gene>
<organism evidence="3 4">
    <name type="scientific">Bacillus carboniphilus</name>
    <dbReference type="NCBI Taxonomy" id="86663"/>
    <lineage>
        <taxon>Bacteria</taxon>
        <taxon>Bacillati</taxon>
        <taxon>Bacillota</taxon>
        <taxon>Bacilli</taxon>
        <taxon>Bacillales</taxon>
        <taxon>Bacillaceae</taxon>
        <taxon>Bacillus</taxon>
    </lineage>
</organism>
<sequence>MKIINIILFCFLLFFVPLAVSADSNSVDNTLRSELNEKLSNEVNYYNEGTVKVKDWKTANGEIIENVTDENGVETKPYNSKVTIMYVEYQTVRDQIVYFDKTGLFIWDHNKEKFLTLSNISNIPEIKEFFTNYSGELHTNLQISSQIIIISMILFIFIIPLIQAFILTPKKATSHLPNNQRVYD</sequence>
<evidence type="ECO:0000256" key="2">
    <source>
        <dbReference type="SAM" id="SignalP"/>
    </source>
</evidence>
<protein>
    <submittedName>
        <fullName evidence="3">Uncharacterized protein</fullName>
    </submittedName>
</protein>
<evidence type="ECO:0000256" key="1">
    <source>
        <dbReference type="SAM" id="Phobius"/>
    </source>
</evidence>
<accession>A0ABY9JUB0</accession>
<keyword evidence="1" id="KW-1133">Transmembrane helix</keyword>
<dbReference type="Proteomes" id="UP001197974">
    <property type="component" value="Chromosome"/>
</dbReference>
<name>A0ABY9JUB0_9BACI</name>
<evidence type="ECO:0000313" key="3">
    <source>
        <dbReference type="EMBL" id="WLR41255.1"/>
    </source>
</evidence>
<dbReference type="RefSeq" id="WP_226540239.1">
    <property type="nucleotide sequence ID" value="NZ_CP129013.1"/>
</dbReference>
<reference evidence="3 4" key="1">
    <citation type="submission" date="2023-06" db="EMBL/GenBank/DDBJ databases">
        <title>Five Gram-positive bacteria isolated from mangrove sediments in Shenzhen, Guangdong, China.</title>
        <authorList>
            <person name="Yu S."/>
            <person name="Zheng W."/>
            <person name="Huang Y."/>
        </authorList>
    </citation>
    <scope>NUCLEOTIDE SEQUENCE [LARGE SCALE GENOMIC DNA]</scope>
    <source>
        <strain evidence="3 4">SaN35-3</strain>
    </source>
</reference>
<feature type="transmembrane region" description="Helical" evidence="1">
    <location>
        <begin position="147"/>
        <end position="167"/>
    </location>
</feature>